<evidence type="ECO:0000313" key="3">
    <source>
        <dbReference type="EMBL" id="NIK61418.1"/>
    </source>
</evidence>
<protein>
    <submittedName>
        <fullName evidence="3">Fe-S oxidoreductase</fullName>
    </submittedName>
</protein>
<gene>
    <name evidence="3" type="ORF">BJY22_007135</name>
</gene>
<dbReference type="InterPro" id="IPR004017">
    <property type="entry name" value="Cys_rich_dom"/>
</dbReference>
<organism evidence="3 4">
    <name type="scientific">Kribbella shirazensis</name>
    <dbReference type="NCBI Taxonomy" id="1105143"/>
    <lineage>
        <taxon>Bacteria</taxon>
        <taxon>Bacillati</taxon>
        <taxon>Actinomycetota</taxon>
        <taxon>Actinomycetes</taxon>
        <taxon>Propionibacteriales</taxon>
        <taxon>Kribbellaceae</taxon>
        <taxon>Kribbella</taxon>
    </lineage>
</organism>
<evidence type="ECO:0000259" key="2">
    <source>
        <dbReference type="Pfam" id="PF02754"/>
    </source>
</evidence>
<proteinExistence type="predicted"/>
<feature type="domain" description="Cysteine-rich" evidence="2">
    <location>
        <begin position="90"/>
        <end position="161"/>
    </location>
</feature>
<dbReference type="AlphaFoldDB" id="A0A7X5VJU1"/>
<accession>A0A7X5VJU1</accession>
<feature type="region of interest" description="Disordered" evidence="1">
    <location>
        <begin position="1"/>
        <end position="22"/>
    </location>
</feature>
<dbReference type="Pfam" id="PF02754">
    <property type="entry name" value="CCG"/>
    <property type="match status" value="1"/>
</dbReference>
<dbReference type="EMBL" id="JAASRO010000001">
    <property type="protein sequence ID" value="NIK61418.1"/>
    <property type="molecule type" value="Genomic_DNA"/>
</dbReference>
<keyword evidence="4" id="KW-1185">Reference proteome</keyword>
<sequence>MTGHEPTSAQTKPPPGTPAGATRDQYENVAQLLMRERGHGDFDFPRFYKELVEAGRLQLSKDEVTWLQQPAKPNRTTDVVLSFGCGVQTTPHLMMTLVGVFNALGIDFVATAGQSYCCGSPLKHYGRPDAGVRTAQTTIRRWAAWQPRVNVHQCGSCFMQFSGHIAEVEAETGRAPFEVVHITRYLLERLRDLGDAVPWRHPAPRRRALLHCEGAEVHITKQDAREAIIETLELIPGVEYVGMVADPSVGSPCGTSKGKRNLTGGEHYGTKAAPHNDITSSEYRQVQAELQAQAAAVGADVILTPHHKCHREWSKYGSDSLPVMHYTSVLAEALGLSIPDRFQILWRLGDANKILQMTRPHWESWGITEPKAREMVTRYFVPEYADAVQQCACEGNCFKTVLEPAASSNP</sequence>
<evidence type="ECO:0000256" key="1">
    <source>
        <dbReference type="SAM" id="MobiDB-lite"/>
    </source>
</evidence>
<name>A0A7X5VJU1_9ACTN</name>
<dbReference type="GO" id="GO:0016491">
    <property type="term" value="F:oxidoreductase activity"/>
    <property type="evidence" value="ECO:0007669"/>
    <property type="project" value="UniProtKB-ARBA"/>
</dbReference>
<evidence type="ECO:0000313" key="4">
    <source>
        <dbReference type="Proteomes" id="UP000555407"/>
    </source>
</evidence>
<reference evidence="3 4" key="1">
    <citation type="submission" date="2020-03" db="EMBL/GenBank/DDBJ databases">
        <title>Sequencing the genomes of 1000 actinobacteria strains.</title>
        <authorList>
            <person name="Klenk H.-P."/>
        </authorList>
    </citation>
    <scope>NUCLEOTIDE SEQUENCE [LARGE SCALE GENOMIC DNA]</scope>
    <source>
        <strain evidence="3 4">DSM 45490</strain>
    </source>
</reference>
<dbReference type="RefSeq" id="WP_167215909.1">
    <property type="nucleotide sequence ID" value="NZ_JAASRO010000001.1"/>
</dbReference>
<comment type="caution">
    <text evidence="3">The sequence shown here is derived from an EMBL/GenBank/DDBJ whole genome shotgun (WGS) entry which is preliminary data.</text>
</comment>
<feature type="compositionally biased region" description="Polar residues" evidence="1">
    <location>
        <begin position="1"/>
        <end position="11"/>
    </location>
</feature>
<dbReference type="Proteomes" id="UP000555407">
    <property type="component" value="Unassembled WGS sequence"/>
</dbReference>